<evidence type="ECO:0000313" key="3">
    <source>
        <dbReference type="EnsemblMetazoa" id="GPAI026759-PA"/>
    </source>
</evidence>
<sequence length="621" mass="71113">MLPYYIMAFNSNKSEYSVQTTRTSLTSILKSYQPTEREKAKNAVINRVRFEMPKQKGLLHAVKEAEESQNYAAMDEFVAFLTENSLHDHEFLIVFHDALSLCNQLTPKYTPLVEALLALSWNKRSTEVVKAYSEFCINILVAHNNYLSFAVRKLISLWIPNEPNKGTSLNNDEISNELEVIHQLLEKILNAIPMAFDAILDAIESLFPYYKRSSYISYIHNLLKLLEYKPIFTEYIIQLLMEKLAILDVNAPRHEIEDLESDDDNEESEGGEIYNEVIPRQEKAKKDHQSMNHPIAQTLDISMLAVFNFLKKRSSSESSEKETLSDSLKFLQILIKAFDAVILPIHNTHHVQFLVFYYCSLKQTLSQVFLASLWNKVTNPNCPALIRQASVGYLSSFLARAAFIHINIIKLYLKEMCDWCQQYIKGSQLSRSNVSLKSNLVFYSVCQAIFYIIAFRSRDLTVDKKSILFLQSLQLTALVTSTYNPLRVCLPAVATAFAGVTRAYQLAYCHAILERNARRKLATIYANDTATPEEILDTFFPFDPYLLKVSGQRISSIYLQYQASDAEECTSHSLTPESINISDRKRGNPEMLDDHDIDDFLPDGKRQKMIGTKITQPRDLS</sequence>
<dbReference type="GO" id="GO:0005634">
    <property type="term" value="C:nucleus"/>
    <property type="evidence" value="ECO:0007669"/>
    <property type="project" value="TreeGrafter"/>
</dbReference>
<dbReference type="AlphaFoldDB" id="A0A1A9ZW01"/>
<dbReference type="PANTHER" id="PTHR12790">
    <property type="entry name" value="TRANSCRIPTION INITIATION FACTOR IA RRN3"/>
    <property type="match status" value="1"/>
</dbReference>
<evidence type="ECO:0000256" key="2">
    <source>
        <dbReference type="SAM" id="MobiDB-lite"/>
    </source>
</evidence>
<proteinExistence type="inferred from homology"/>
<name>A0A1A9ZW01_GLOPL</name>
<reference evidence="3" key="2">
    <citation type="submission" date="2020-05" db="UniProtKB">
        <authorList>
            <consortium name="EnsemblMetazoa"/>
        </authorList>
    </citation>
    <scope>IDENTIFICATION</scope>
    <source>
        <strain evidence="3">IAEA</strain>
    </source>
</reference>
<dbReference type="InterPro" id="IPR007991">
    <property type="entry name" value="RNA_pol_I_trans_ini_fac_RRN3"/>
</dbReference>
<reference evidence="4" key="1">
    <citation type="submission" date="2014-03" db="EMBL/GenBank/DDBJ databases">
        <authorList>
            <person name="Aksoy S."/>
            <person name="Warren W."/>
            <person name="Wilson R.K."/>
        </authorList>
    </citation>
    <scope>NUCLEOTIDE SEQUENCE [LARGE SCALE GENOMIC DNA]</scope>
    <source>
        <strain evidence="4">IAEA</strain>
    </source>
</reference>
<keyword evidence="4" id="KW-1185">Reference proteome</keyword>
<accession>A0A1A9ZW01</accession>
<feature type="compositionally biased region" description="Acidic residues" evidence="2">
    <location>
        <begin position="258"/>
        <end position="270"/>
    </location>
</feature>
<organism evidence="3 4">
    <name type="scientific">Glossina pallidipes</name>
    <name type="common">Tsetse fly</name>
    <dbReference type="NCBI Taxonomy" id="7398"/>
    <lineage>
        <taxon>Eukaryota</taxon>
        <taxon>Metazoa</taxon>
        <taxon>Ecdysozoa</taxon>
        <taxon>Arthropoda</taxon>
        <taxon>Hexapoda</taxon>
        <taxon>Insecta</taxon>
        <taxon>Pterygota</taxon>
        <taxon>Neoptera</taxon>
        <taxon>Endopterygota</taxon>
        <taxon>Diptera</taxon>
        <taxon>Brachycera</taxon>
        <taxon>Muscomorpha</taxon>
        <taxon>Hippoboscoidea</taxon>
        <taxon>Glossinidae</taxon>
        <taxon>Glossina</taxon>
    </lineage>
</organism>
<dbReference type="VEuPathDB" id="VectorBase:GPAI026759"/>
<evidence type="ECO:0000313" key="4">
    <source>
        <dbReference type="Proteomes" id="UP000092445"/>
    </source>
</evidence>
<feature type="region of interest" description="Disordered" evidence="2">
    <location>
        <begin position="258"/>
        <end position="277"/>
    </location>
</feature>
<dbReference type="PANTHER" id="PTHR12790:SF0">
    <property type="entry name" value="RNA POLYMERASE I-SPECIFIC TRANSCRIPTION INITIATION FACTOR RRN3-RELATED"/>
    <property type="match status" value="1"/>
</dbReference>
<evidence type="ECO:0008006" key="5">
    <source>
        <dbReference type="Google" id="ProtNLM"/>
    </source>
</evidence>
<dbReference type="EnsemblMetazoa" id="GPAI026759-RA">
    <property type="protein sequence ID" value="GPAI026759-PA"/>
    <property type="gene ID" value="GPAI026759"/>
</dbReference>
<dbReference type="Proteomes" id="UP000092445">
    <property type="component" value="Unassembled WGS sequence"/>
</dbReference>
<protein>
    <recommendedName>
        <fullName evidence="5">RNA polymerase I-specific transcription initiation factor RRN3</fullName>
    </recommendedName>
</protein>
<dbReference type="STRING" id="7398.A0A1A9ZW01"/>
<comment type="similarity">
    <text evidence="1">Belongs to the RRN3 family.</text>
</comment>
<dbReference type="GO" id="GO:0001181">
    <property type="term" value="F:RNA polymerase I general transcription initiation factor activity"/>
    <property type="evidence" value="ECO:0007669"/>
    <property type="project" value="InterPro"/>
</dbReference>
<dbReference type="Pfam" id="PF05327">
    <property type="entry name" value="RRN3"/>
    <property type="match status" value="1"/>
</dbReference>
<dbReference type="GO" id="GO:0001042">
    <property type="term" value="F:RNA polymerase I core binding"/>
    <property type="evidence" value="ECO:0007669"/>
    <property type="project" value="TreeGrafter"/>
</dbReference>
<dbReference type="GO" id="GO:0006361">
    <property type="term" value="P:transcription initiation at RNA polymerase I promoter"/>
    <property type="evidence" value="ECO:0007669"/>
    <property type="project" value="InterPro"/>
</dbReference>
<evidence type="ECO:0000256" key="1">
    <source>
        <dbReference type="ARBA" id="ARBA00010098"/>
    </source>
</evidence>